<dbReference type="InterPro" id="IPR019786">
    <property type="entry name" value="Zinc_finger_PHD-type_CS"/>
</dbReference>
<keyword evidence="6" id="KW-0539">Nucleus</keyword>
<dbReference type="SUPFAM" id="SSF57903">
    <property type="entry name" value="FYVE/PHD zinc finger"/>
    <property type="match status" value="1"/>
</dbReference>
<keyword evidence="2" id="KW-0479">Metal-binding</keyword>
<dbReference type="SMART" id="SM00558">
    <property type="entry name" value="JmjC"/>
    <property type="match status" value="1"/>
</dbReference>
<dbReference type="PROSITE" id="PS51184">
    <property type="entry name" value="JMJC"/>
    <property type="match status" value="1"/>
</dbReference>
<dbReference type="PROSITE" id="PS01359">
    <property type="entry name" value="ZF_PHD_1"/>
    <property type="match status" value="1"/>
</dbReference>
<evidence type="ECO:0000256" key="8">
    <source>
        <dbReference type="SAM" id="MobiDB-lite"/>
    </source>
</evidence>
<evidence type="ECO:0000259" key="11">
    <source>
        <dbReference type="PROSITE" id="PS51184"/>
    </source>
</evidence>
<dbReference type="SMART" id="SM00249">
    <property type="entry name" value="PHD"/>
    <property type="match status" value="1"/>
</dbReference>
<sequence>MQHVPVISPSEEEFANPIDYLSQPRIQRLGHLYGMVKLIPPQSFKPPFSINKESFKFHVRVQNLSELNILNRSRLFFMKQLNNFSRVSRKKNASSEKLTEPYVRLNGEEKIYFYDLFIATLKGTSEERHNNHYGDFGYDIKEENGGSFLSKKRRRSSSRPSSSPPNVVDLPPLSEIIENTYLWKSLSRKFNSSVQDLQDVFKKHIARYYEFLATQTRNHGTSYLSKLLYQEEYPKSLLSDEEHSSQDEDELESEDDEGCVVCGRNNKPTKMILCDSCDKPFHIFCLSPPLTSIPKGDWICNNCIIGNGYYGFKEETRYYTLDEFKNMCNNAQKKLTTDPETGETFNIEQLEEKFWSFVNNMENSLTVKYGADVHGEGPGEISGFPNKDYKPPDLDVCDKAFTEYTKHPMNLLNLPDAKGSLLPMFDRKISGMTIPWIYVGSTFSTFCWHLEDQYTLSANYQHEGAPKVWYSIPEDSCDQFNQLMRDLAPDLFEKQPDLLHQLVTLISPYDEKFRNAKIRCYKAIQYPNEYIITFPKCYHAGFNSGYNFNEAVNFTLDSWVPYGVEAVSDYKLTGKYCVFDMFELMLNVVIESLDDNSKFQKSLVRNCYMEVLNTLNANVKVIKLLSGVLKNQFFLEKTARDDIAHVRRRKMLSNDDSTKLPQHQMSSADDDEDFDVFCCKCKTICSVAFVVHFKNGRTRKKRKLHSMTPTQLNELANHNPELEVLCLNDYMNLVQESDVDDQRTLVKSDGYSDEEDADPFANDELNYVRDPKEVNDVLNMAGKLIDSST</sequence>
<dbReference type="PROSITE" id="PS51183">
    <property type="entry name" value="JMJN"/>
    <property type="match status" value="1"/>
</dbReference>
<evidence type="ECO:0000256" key="7">
    <source>
        <dbReference type="PROSITE-ProRule" id="PRU00146"/>
    </source>
</evidence>
<evidence type="ECO:0000256" key="1">
    <source>
        <dbReference type="ARBA" id="ARBA00004123"/>
    </source>
</evidence>
<dbReference type="GO" id="GO:0034647">
    <property type="term" value="F:histone H3K4me/H3K4me2/H3K4me3 demethylase activity"/>
    <property type="evidence" value="ECO:0007669"/>
    <property type="project" value="TreeGrafter"/>
</dbReference>
<evidence type="ECO:0000313" key="12">
    <source>
        <dbReference type="EMBL" id="CDF87222.1"/>
    </source>
</evidence>
<reference evidence="13" key="1">
    <citation type="journal article" date="2013" name="Genome Announc.">
        <title>Genome sequence of the food spoilage yeast Zygosaccharomyces bailii CLIB 213(T).</title>
        <authorList>
            <person name="Galeote V."/>
            <person name="Bigey F."/>
            <person name="Devillers H."/>
            <person name="Neuveglise C."/>
            <person name="Dequin S."/>
        </authorList>
    </citation>
    <scope>NUCLEOTIDE SEQUENCE [LARGE SCALE GENOMIC DNA]</scope>
    <source>
        <strain evidence="13">CLIB 213 / ATCC 58445 / CBS 680 / CCRC 21525 / NBRC 1098 / NCYC 1416 / NRRL Y-2227</strain>
    </source>
</reference>
<dbReference type="SMART" id="SM00545">
    <property type="entry name" value="JmjN"/>
    <property type="match status" value="1"/>
</dbReference>
<dbReference type="GO" id="GO:0006355">
    <property type="term" value="P:regulation of DNA-templated transcription"/>
    <property type="evidence" value="ECO:0007669"/>
    <property type="project" value="TreeGrafter"/>
</dbReference>
<evidence type="ECO:0000259" key="10">
    <source>
        <dbReference type="PROSITE" id="PS51183"/>
    </source>
</evidence>
<proteinExistence type="predicted"/>
<feature type="domain" description="JmjN" evidence="10">
    <location>
        <begin position="4"/>
        <end position="47"/>
    </location>
</feature>
<dbReference type="Pfam" id="PF02375">
    <property type="entry name" value="JmjN"/>
    <property type="match status" value="1"/>
</dbReference>
<dbReference type="InterPro" id="IPR011011">
    <property type="entry name" value="Znf_FYVE_PHD"/>
</dbReference>
<evidence type="ECO:0000256" key="4">
    <source>
        <dbReference type="ARBA" id="ARBA00022833"/>
    </source>
</evidence>
<organism evidence="12 13">
    <name type="scientific">Zygosaccharomyces bailii (strain CLIB 213 / ATCC 58445 / CBS 680 / BCRC 21525 / NBRC 1098 / NCYC 1416 / NRRL Y-2227)</name>
    <dbReference type="NCBI Taxonomy" id="1333698"/>
    <lineage>
        <taxon>Eukaryota</taxon>
        <taxon>Fungi</taxon>
        <taxon>Dikarya</taxon>
        <taxon>Ascomycota</taxon>
        <taxon>Saccharomycotina</taxon>
        <taxon>Saccharomycetes</taxon>
        <taxon>Saccharomycetales</taxon>
        <taxon>Saccharomycetaceae</taxon>
        <taxon>Zygosaccharomyces</taxon>
    </lineage>
</organism>
<dbReference type="OrthoDB" id="1678912at2759"/>
<dbReference type="Pfam" id="PF02373">
    <property type="entry name" value="JmjC"/>
    <property type="match status" value="1"/>
</dbReference>
<feature type="domain" description="JmjC" evidence="11">
    <location>
        <begin position="403"/>
        <end position="571"/>
    </location>
</feature>
<dbReference type="Pfam" id="PF00628">
    <property type="entry name" value="PHD"/>
    <property type="match status" value="1"/>
</dbReference>
<dbReference type="InterPro" id="IPR003347">
    <property type="entry name" value="JmjC_dom"/>
</dbReference>
<dbReference type="InterPro" id="IPR001965">
    <property type="entry name" value="Znf_PHD"/>
</dbReference>
<dbReference type="EMBL" id="HG316454">
    <property type="protein sequence ID" value="CDF87222.1"/>
    <property type="molecule type" value="Genomic_DNA"/>
</dbReference>
<dbReference type="GO" id="GO:0008270">
    <property type="term" value="F:zinc ion binding"/>
    <property type="evidence" value="ECO:0007669"/>
    <property type="project" value="UniProtKB-KW"/>
</dbReference>
<dbReference type="GO" id="GO:0000785">
    <property type="term" value="C:chromatin"/>
    <property type="evidence" value="ECO:0007669"/>
    <property type="project" value="TreeGrafter"/>
</dbReference>
<dbReference type="Gene3D" id="2.60.120.650">
    <property type="entry name" value="Cupin"/>
    <property type="match status" value="2"/>
</dbReference>
<dbReference type="Proteomes" id="UP000019375">
    <property type="component" value="Unassembled WGS sequence"/>
</dbReference>
<keyword evidence="5" id="KW-0408">Iron</keyword>
<evidence type="ECO:0000259" key="9">
    <source>
        <dbReference type="PROSITE" id="PS50016"/>
    </source>
</evidence>
<dbReference type="CDD" id="cd15543">
    <property type="entry name" value="PHD_RSF1"/>
    <property type="match status" value="1"/>
</dbReference>
<accession>A0A8J2X4P4</accession>
<evidence type="ECO:0000256" key="2">
    <source>
        <dbReference type="ARBA" id="ARBA00022723"/>
    </source>
</evidence>
<dbReference type="PANTHER" id="PTHR10694">
    <property type="entry name" value="LYSINE-SPECIFIC DEMETHYLASE"/>
    <property type="match status" value="1"/>
</dbReference>
<dbReference type="GO" id="GO:0005634">
    <property type="term" value="C:nucleus"/>
    <property type="evidence" value="ECO:0007669"/>
    <property type="project" value="UniProtKB-SubCell"/>
</dbReference>
<protein>
    <submittedName>
        <fullName evidence="12">BN860_01552g1_1</fullName>
    </submittedName>
</protein>
<dbReference type="Gene3D" id="2.30.30.1150">
    <property type="match status" value="1"/>
</dbReference>
<dbReference type="PROSITE" id="PS50016">
    <property type="entry name" value="ZF_PHD_2"/>
    <property type="match status" value="1"/>
</dbReference>
<dbReference type="InterPro" id="IPR019787">
    <property type="entry name" value="Znf_PHD-finger"/>
</dbReference>
<keyword evidence="13" id="KW-1185">Reference proteome</keyword>
<keyword evidence="3 7" id="KW-0863">Zinc-finger</keyword>
<evidence type="ECO:0000313" key="13">
    <source>
        <dbReference type="Proteomes" id="UP000019375"/>
    </source>
</evidence>
<dbReference type="SUPFAM" id="SSF51197">
    <property type="entry name" value="Clavaminate synthase-like"/>
    <property type="match status" value="1"/>
</dbReference>
<dbReference type="PANTHER" id="PTHR10694:SF33">
    <property type="entry name" value="LYSINE-SPECIFIC DEMETHYLASE 5"/>
    <property type="match status" value="1"/>
</dbReference>
<dbReference type="InterPro" id="IPR003349">
    <property type="entry name" value="JmjN"/>
</dbReference>
<evidence type="ECO:0000256" key="6">
    <source>
        <dbReference type="ARBA" id="ARBA00023242"/>
    </source>
</evidence>
<feature type="domain" description="PHD-type" evidence="9">
    <location>
        <begin position="256"/>
        <end position="306"/>
    </location>
</feature>
<gene>
    <name evidence="12" type="ORF">BN860_01552g</name>
</gene>
<dbReference type="AlphaFoldDB" id="A0A8J2X4P4"/>
<comment type="subcellular location">
    <subcellularLocation>
        <location evidence="1">Nucleus</location>
    </subcellularLocation>
</comment>
<dbReference type="FunFam" id="2.60.120.650:FF:000055">
    <property type="entry name" value="Jhd2p"/>
    <property type="match status" value="1"/>
</dbReference>
<evidence type="ECO:0000256" key="3">
    <source>
        <dbReference type="ARBA" id="ARBA00022771"/>
    </source>
</evidence>
<feature type="region of interest" description="Disordered" evidence="8">
    <location>
        <begin position="148"/>
        <end position="170"/>
    </location>
</feature>
<name>A0A8J2X4P4_ZYGB2</name>
<keyword evidence="4" id="KW-0862">Zinc</keyword>
<evidence type="ECO:0000256" key="5">
    <source>
        <dbReference type="ARBA" id="ARBA00023004"/>
    </source>
</evidence>